<name>A0A7J6EPM9_CANSA</name>
<dbReference type="GO" id="GO:0003676">
    <property type="term" value="F:nucleic acid binding"/>
    <property type="evidence" value="ECO:0007669"/>
    <property type="project" value="InterPro"/>
</dbReference>
<dbReference type="Gene3D" id="3.40.50.2300">
    <property type="match status" value="1"/>
</dbReference>
<organism evidence="2 3">
    <name type="scientific">Cannabis sativa</name>
    <name type="common">Hemp</name>
    <name type="synonym">Marijuana</name>
    <dbReference type="NCBI Taxonomy" id="3483"/>
    <lineage>
        <taxon>Eukaryota</taxon>
        <taxon>Viridiplantae</taxon>
        <taxon>Streptophyta</taxon>
        <taxon>Embryophyta</taxon>
        <taxon>Tracheophyta</taxon>
        <taxon>Spermatophyta</taxon>
        <taxon>Magnoliopsida</taxon>
        <taxon>eudicotyledons</taxon>
        <taxon>Gunneridae</taxon>
        <taxon>Pentapetalae</taxon>
        <taxon>rosids</taxon>
        <taxon>fabids</taxon>
        <taxon>Rosales</taxon>
        <taxon>Cannabaceae</taxon>
        <taxon>Cannabis</taxon>
    </lineage>
</organism>
<dbReference type="Pfam" id="PF02171">
    <property type="entry name" value="Piwi"/>
    <property type="match status" value="1"/>
</dbReference>
<accession>A0A7J6EPM9</accession>
<comment type="caution">
    <text evidence="2">The sequence shown here is derived from an EMBL/GenBank/DDBJ whole genome shotgun (WGS) entry which is preliminary data.</text>
</comment>
<sequence length="92" mass="10718">MEYDEQGDLERICETDLVLMSQCCLTKHFFKISKQYLANVSLKINVKGFSSYQEVGTDDQRSPAVYERTKEHNAVTFRWSLTCFTRVALKNI</sequence>
<gene>
    <name evidence="2" type="ORF">F8388_005733</name>
</gene>
<dbReference type="AlphaFoldDB" id="A0A7J6EPM9"/>
<proteinExistence type="predicted"/>
<evidence type="ECO:0000313" key="3">
    <source>
        <dbReference type="Proteomes" id="UP000525078"/>
    </source>
</evidence>
<evidence type="ECO:0000313" key="2">
    <source>
        <dbReference type="EMBL" id="KAF4360321.1"/>
    </source>
</evidence>
<dbReference type="Proteomes" id="UP000525078">
    <property type="component" value="Unassembled WGS sequence"/>
</dbReference>
<evidence type="ECO:0000259" key="1">
    <source>
        <dbReference type="Pfam" id="PF02171"/>
    </source>
</evidence>
<dbReference type="EMBL" id="JAATIP010000205">
    <property type="protein sequence ID" value="KAF4360321.1"/>
    <property type="molecule type" value="Genomic_DNA"/>
</dbReference>
<feature type="domain" description="Piwi" evidence="1">
    <location>
        <begin position="6"/>
        <end position="47"/>
    </location>
</feature>
<reference evidence="2 3" key="1">
    <citation type="journal article" date="2020" name="bioRxiv">
        <title>Sequence and annotation of 42 cannabis genomes reveals extensive copy number variation in cannabinoid synthesis and pathogen resistance genes.</title>
        <authorList>
            <person name="Mckernan K.J."/>
            <person name="Helbert Y."/>
            <person name="Kane L.T."/>
            <person name="Ebling H."/>
            <person name="Zhang L."/>
            <person name="Liu B."/>
            <person name="Eaton Z."/>
            <person name="Mclaughlin S."/>
            <person name="Kingan S."/>
            <person name="Baybayan P."/>
            <person name="Concepcion G."/>
            <person name="Jordan M."/>
            <person name="Riva A."/>
            <person name="Barbazuk W."/>
            <person name="Harkins T."/>
        </authorList>
    </citation>
    <scope>NUCLEOTIDE SEQUENCE [LARGE SCALE GENOMIC DNA]</scope>
    <source>
        <strain evidence="3">cv. Jamaican Lion 4</strain>
        <tissue evidence="2">Leaf</tissue>
    </source>
</reference>
<protein>
    <recommendedName>
        <fullName evidence="1">Piwi domain-containing protein</fullName>
    </recommendedName>
</protein>
<dbReference type="InterPro" id="IPR003165">
    <property type="entry name" value="Piwi"/>
</dbReference>